<protein>
    <submittedName>
        <fullName evidence="1">Uncharacterized protein</fullName>
    </submittedName>
</protein>
<dbReference type="EMBL" id="JAIQZJ010000029">
    <property type="protein sequence ID" value="MBZ5741339.1"/>
    <property type="molecule type" value="Genomic_DNA"/>
</dbReference>
<organism evidence="1 2">
    <name type="scientific">Nocardioides mangrovi</name>
    <dbReference type="NCBI Taxonomy" id="2874580"/>
    <lineage>
        <taxon>Bacteria</taxon>
        <taxon>Bacillati</taxon>
        <taxon>Actinomycetota</taxon>
        <taxon>Actinomycetes</taxon>
        <taxon>Propionibacteriales</taxon>
        <taxon>Nocardioidaceae</taxon>
        <taxon>Nocardioides</taxon>
    </lineage>
</organism>
<sequence length="69" mass="7714">MTTSVDTQDWVAGWLEDFRACLAGTHGHAWRASAERELRTHSTALVSDRQRATSWRRTREAILGSSDAA</sequence>
<dbReference type="RefSeq" id="WP_224125636.1">
    <property type="nucleotide sequence ID" value="NZ_JAIQZJ010000029.1"/>
</dbReference>
<gene>
    <name evidence="1" type="ORF">K8U61_24480</name>
</gene>
<evidence type="ECO:0000313" key="1">
    <source>
        <dbReference type="EMBL" id="MBZ5741339.1"/>
    </source>
</evidence>
<reference evidence="1 2" key="1">
    <citation type="submission" date="2021-09" db="EMBL/GenBank/DDBJ databases">
        <title>Whole genome sequence of Nocardioides sp. GBK3QG-3.</title>
        <authorList>
            <person name="Tuo L."/>
        </authorList>
    </citation>
    <scope>NUCLEOTIDE SEQUENCE [LARGE SCALE GENOMIC DNA]</scope>
    <source>
        <strain evidence="1 2">GBK3QG-3</strain>
    </source>
</reference>
<keyword evidence="2" id="KW-1185">Reference proteome</keyword>
<name>A0ABS7UJX4_9ACTN</name>
<proteinExistence type="predicted"/>
<accession>A0ABS7UJX4</accession>
<comment type="caution">
    <text evidence="1">The sequence shown here is derived from an EMBL/GenBank/DDBJ whole genome shotgun (WGS) entry which is preliminary data.</text>
</comment>
<evidence type="ECO:0000313" key="2">
    <source>
        <dbReference type="Proteomes" id="UP000780875"/>
    </source>
</evidence>
<dbReference type="Proteomes" id="UP000780875">
    <property type="component" value="Unassembled WGS sequence"/>
</dbReference>